<evidence type="ECO:0000256" key="8">
    <source>
        <dbReference type="ARBA" id="ARBA00022692"/>
    </source>
</evidence>
<evidence type="ECO:0000256" key="1">
    <source>
        <dbReference type="ARBA" id="ARBA00003257"/>
    </source>
</evidence>
<dbReference type="RefSeq" id="YP_010324976.1">
    <property type="nucleotide sequence ID" value="NC_062071.1"/>
</dbReference>
<name>A0A7R6VSB5_AMBTS</name>
<dbReference type="EC" id="7.1.1.2" evidence="4 18"/>
<dbReference type="EMBL" id="LC553841">
    <property type="protein sequence ID" value="BCG44732.1"/>
    <property type="molecule type" value="Genomic_DNA"/>
</dbReference>
<dbReference type="GO" id="GO:0005743">
    <property type="term" value="C:mitochondrial inner membrane"/>
    <property type="evidence" value="ECO:0007669"/>
    <property type="project" value="UniProtKB-SubCell"/>
</dbReference>
<evidence type="ECO:0000256" key="6">
    <source>
        <dbReference type="ARBA" id="ARBA00022448"/>
    </source>
</evidence>
<evidence type="ECO:0000256" key="13">
    <source>
        <dbReference type="ARBA" id="ARBA00023027"/>
    </source>
</evidence>
<evidence type="ECO:0000256" key="15">
    <source>
        <dbReference type="ARBA" id="ARBA00023128"/>
    </source>
</evidence>
<dbReference type="PRINTS" id="PR01436">
    <property type="entry name" value="NADHDHGNASE2"/>
</dbReference>
<keyword evidence="7 18" id="KW-0679">Respiratory chain</keyword>
<keyword evidence="13 18" id="KW-0520">NAD</keyword>
<feature type="transmembrane region" description="Helical" evidence="18">
    <location>
        <begin position="300"/>
        <end position="319"/>
    </location>
</feature>
<dbReference type="CTD" id="4536"/>
<protein>
    <recommendedName>
        <fullName evidence="5 18">NADH-ubiquinone oxidoreductase chain 2</fullName>
        <ecNumber evidence="4 18">7.1.1.2</ecNumber>
    </recommendedName>
</protein>
<dbReference type="PANTHER" id="PTHR46552">
    <property type="entry name" value="NADH-UBIQUINONE OXIDOREDUCTASE CHAIN 2"/>
    <property type="match status" value="1"/>
</dbReference>
<keyword evidence="8 18" id="KW-0812">Transmembrane</keyword>
<dbReference type="Pfam" id="PF00361">
    <property type="entry name" value="Proton_antipo_M"/>
    <property type="match status" value="1"/>
</dbReference>
<feature type="transmembrane region" description="Helical" evidence="18">
    <location>
        <begin position="259"/>
        <end position="279"/>
    </location>
</feature>
<feature type="transmembrane region" description="Helical" evidence="18">
    <location>
        <begin position="185"/>
        <end position="204"/>
    </location>
</feature>
<feature type="transmembrane region" description="Helical" evidence="18">
    <location>
        <begin position="51"/>
        <end position="74"/>
    </location>
</feature>
<keyword evidence="6" id="KW-0813">Transport</keyword>
<comment type="subcellular location">
    <subcellularLocation>
        <location evidence="2 18">Mitochondrion inner membrane</location>
        <topology evidence="2 18">Multi-pass membrane protein</topology>
    </subcellularLocation>
</comment>
<feature type="domain" description="NADH:quinone oxidoreductase/Mrp antiporter transmembrane" evidence="19">
    <location>
        <begin position="77"/>
        <end position="270"/>
    </location>
</feature>
<keyword evidence="12 18" id="KW-1133">Transmembrane helix</keyword>
<evidence type="ECO:0000313" key="20">
    <source>
        <dbReference type="EMBL" id="BCG44732.1"/>
    </source>
</evidence>
<keyword evidence="16 18" id="KW-0472">Membrane</keyword>
<evidence type="ECO:0000256" key="2">
    <source>
        <dbReference type="ARBA" id="ARBA00004448"/>
    </source>
</evidence>
<feature type="transmembrane region" description="Helical" evidence="18">
    <location>
        <begin position="6"/>
        <end position="30"/>
    </location>
</feature>
<dbReference type="AlphaFoldDB" id="A0A7R6VSB5"/>
<comment type="similarity">
    <text evidence="3 18">Belongs to the complex I subunit 2 family.</text>
</comment>
<dbReference type="InterPro" id="IPR001750">
    <property type="entry name" value="ND/Mrp_TM"/>
</dbReference>
<evidence type="ECO:0000256" key="12">
    <source>
        <dbReference type="ARBA" id="ARBA00022989"/>
    </source>
</evidence>
<dbReference type="PANTHER" id="PTHR46552:SF1">
    <property type="entry name" value="NADH-UBIQUINONE OXIDOREDUCTASE CHAIN 2"/>
    <property type="match status" value="1"/>
</dbReference>
<geneLocation type="mitochondrion" evidence="20"/>
<evidence type="ECO:0000256" key="7">
    <source>
        <dbReference type="ARBA" id="ARBA00022660"/>
    </source>
</evidence>
<feature type="transmembrane region" description="Helical" evidence="18">
    <location>
        <begin position="115"/>
        <end position="131"/>
    </location>
</feature>
<accession>A0A7R6VSB5</accession>
<gene>
    <name evidence="20" type="primary">ND2</name>
</gene>
<keyword evidence="15 18" id="KW-0496">Mitochondrion</keyword>
<evidence type="ECO:0000256" key="4">
    <source>
        <dbReference type="ARBA" id="ARBA00012944"/>
    </source>
</evidence>
<keyword evidence="14 18" id="KW-0830">Ubiquinone</keyword>
<dbReference type="InterPro" id="IPR003917">
    <property type="entry name" value="NADH_UbQ_OxRdtase_chain2"/>
</dbReference>
<evidence type="ECO:0000259" key="19">
    <source>
        <dbReference type="Pfam" id="PF00361"/>
    </source>
</evidence>
<sequence>MFFKNFLIWIIIMTISITISSNSWFMYWLMMELNLLTFIPIMNSKKKNNSNCMITYFIIQTFSSTVFLISILNLNIFNLYFFNLCLLISLMIKLAIIPFHFWLTHLSEMIDFKSLFLILTIQKFIPLFILSLFFMKIIILFALISSIFGSIFVINLKSFKKILIFSSISHQGWMISLILVKSNFWISYLIIYSFLIYKITYLLNKNKFNFTNSMFFNKKMFLEKISFFMLMLSLGGMPPFLGFIAKMISIIIIMNNNNIIILILIISSIINIFIYLRMMSPILFINSINLKNFFKNTFKYKNMLLNMNMMITIFAINLII</sequence>
<dbReference type="InterPro" id="IPR050175">
    <property type="entry name" value="Complex_I_Subunit_2"/>
</dbReference>
<feature type="transmembrane region" description="Helical" evidence="18">
    <location>
        <begin position="137"/>
        <end position="155"/>
    </location>
</feature>
<keyword evidence="11 18" id="KW-0249">Electron transport</keyword>
<evidence type="ECO:0000256" key="3">
    <source>
        <dbReference type="ARBA" id="ARBA00007012"/>
    </source>
</evidence>
<evidence type="ECO:0000256" key="14">
    <source>
        <dbReference type="ARBA" id="ARBA00023075"/>
    </source>
</evidence>
<organism evidence="20">
    <name type="scientific">Amblyomma testudinarium</name>
    <name type="common">Hard tick</name>
    <dbReference type="NCBI Taxonomy" id="375577"/>
    <lineage>
        <taxon>Eukaryota</taxon>
        <taxon>Metazoa</taxon>
        <taxon>Ecdysozoa</taxon>
        <taxon>Arthropoda</taxon>
        <taxon>Chelicerata</taxon>
        <taxon>Arachnida</taxon>
        <taxon>Acari</taxon>
        <taxon>Parasitiformes</taxon>
        <taxon>Ixodida</taxon>
        <taxon>Ixodoidea</taxon>
        <taxon>Ixodidae</taxon>
        <taxon>Amblyomminae</taxon>
        <taxon>Amblyomma</taxon>
    </lineage>
</organism>
<dbReference type="GO" id="GO:0006120">
    <property type="term" value="P:mitochondrial electron transport, NADH to ubiquinone"/>
    <property type="evidence" value="ECO:0007669"/>
    <property type="project" value="InterPro"/>
</dbReference>
<comment type="catalytic activity">
    <reaction evidence="17 18">
        <text>a ubiquinone + NADH + 5 H(+)(in) = a ubiquinol + NAD(+) + 4 H(+)(out)</text>
        <dbReference type="Rhea" id="RHEA:29091"/>
        <dbReference type="Rhea" id="RHEA-COMP:9565"/>
        <dbReference type="Rhea" id="RHEA-COMP:9566"/>
        <dbReference type="ChEBI" id="CHEBI:15378"/>
        <dbReference type="ChEBI" id="CHEBI:16389"/>
        <dbReference type="ChEBI" id="CHEBI:17976"/>
        <dbReference type="ChEBI" id="CHEBI:57540"/>
        <dbReference type="ChEBI" id="CHEBI:57945"/>
        <dbReference type="EC" id="7.1.1.2"/>
    </reaction>
</comment>
<keyword evidence="10 18" id="KW-1278">Translocase</keyword>
<feature type="transmembrane region" description="Helical" evidence="18">
    <location>
        <begin position="80"/>
        <end position="103"/>
    </location>
</feature>
<evidence type="ECO:0000256" key="18">
    <source>
        <dbReference type="RuleBase" id="RU003403"/>
    </source>
</evidence>
<evidence type="ECO:0000256" key="17">
    <source>
        <dbReference type="ARBA" id="ARBA00049551"/>
    </source>
</evidence>
<dbReference type="GeneID" id="71467462"/>
<evidence type="ECO:0000256" key="10">
    <source>
        <dbReference type="ARBA" id="ARBA00022967"/>
    </source>
</evidence>
<evidence type="ECO:0000256" key="11">
    <source>
        <dbReference type="ARBA" id="ARBA00022982"/>
    </source>
</evidence>
<comment type="function">
    <text evidence="18">Core subunit of the mitochondrial membrane respiratory chain NADH dehydrogenase (Complex I) which catalyzes electron transfer from NADH through the respiratory chain, using ubiquinone as an electron acceptor. Essential for the catalytic activity and assembly of complex I.</text>
</comment>
<reference evidence="20" key="1">
    <citation type="journal article" date="2020" name="Parasitol. Int.">
        <title>Amblyomma testudinarium infestation on a brown bear (Ursus arctos yesoensis) captured in Hokkaido, a northern island of Japan.</title>
        <authorList>
            <person name="Nakao R."/>
            <person name="Shinjo K."/>
            <person name="Sakiyama T."/>
            <person name="Ogata S."/>
            <person name="Kusakisako K."/>
            <person name="Kinoshita G."/>
            <person name="Naguib D."/>
            <person name="Chatanga E."/>
            <person name="Mohamed W.M.A."/>
            <person name="Moustafa M.A.M."/>
            <person name="Matsuno K."/>
            <person name="Ito T."/>
            <person name="Nonaka N."/>
            <person name="Sashika M."/>
            <person name="Tsubota T."/>
            <person name="Shimozuru M."/>
        </authorList>
    </citation>
    <scope>NUCLEOTIDE SEQUENCE</scope>
    <source>
        <strain evidence="20">AT19B37</strain>
    </source>
</reference>
<evidence type="ECO:0000256" key="5">
    <source>
        <dbReference type="ARBA" id="ARBA00021008"/>
    </source>
</evidence>
<feature type="transmembrane region" description="Helical" evidence="18">
    <location>
        <begin position="225"/>
        <end position="253"/>
    </location>
</feature>
<evidence type="ECO:0000256" key="16">
    <source>
        <dbReference type="ARBA" id="ARBA00023136"/>
    </source>
</evidence>
<keyword evidence="9 18" id="KW-0999">Mitochondrion inner membrane</keyword>
<evidence type="ECO:0000256" key="9">
    <source>
        <dbReference type="ARBA" id="ARBA00022792"/>
    </source>
</evidence>
<proteinExistence type="inferred from homology"/>
<comment type="function">
    <text evidence="1">Core subunit of the mitochondrial membrane respiratory chain NADH dehydrogenase (Complex I) that is believed to belong to the minimal assembly required for catalysis. Complex I functions in the transfer of electrons from NADH to the respiratory chain. The immediate electron acceptor for the enzyme is believed to be ubiquinone.</text>
</comment>
<dbReference type="GO" id="GO:0008137">
    <property type="term" value="F:NADH dehydrogenase (ubiquinone) activity"/>
    <property type="evidence" value="ECO:0007669"/>
    <property type="project" value="UniProtKB-EC"/>
</dbReference>